<dbReference type="AlphaFoldDB" id="A0A851GBM5"/>
<reference evidence="2 3" key="1">
    <citation type="submission" date="2020-07" db="EMBL/GenBank/DDBJ databases">
        <title>Roseicoccus Jingziensis gen. nov., sp. nov., isolated from coastal seawater.</title>
        <authorList>
            <person name="Feng X."/>
        </authorList>
    </citation>
    <scope>NUCLEOTIDE SEQUENCE [LARGE SCALE GENOMIC DNA]</scope>
    <source>
        <strain evidence="2 3">N1E253</strain>
    </source>
</reference>
<keyword evidence="3" id="KW-1185">Reference proteome</keyword>
<evidence type="ECO:0000313" key="2">
    <source>
        <dbReference type="EMBL" id="NWK54342.1"/>
    </source>
</evidence>
<dbReference type="GO" id="GO:0016746">
    <property type="term" value="F:acyltransferase activity"/>
    <property type="evidence" value="ECO:0007669"/>
    <property type="project" value="UniProtKB-KW"/>
</dbReference>
<accession>A0A851GBM5</accession>
<proteinExistence type="predicted"/>
<sequence>MSKRLEIRGSWKQLAAGKLAASVVGLLGMTLRYRVEDPHETRQVVGPGIPGVWVFWHGNLLTAPLALSRFLGKIPASTLTSASKDGAVIASFLSCFGVKSVRGSSSRRAVASLIALKRALKQNDQVFVTPDGPRGPRYVMEPGVVKLAQSASCPLYPVRFSYSSSWRLKTWDRLHIPKPFSRVTIHIEAPCHIPAKLDENDFESVRQGVESSLHEGIDDFPETSSK</sequence>
<dbReference type="RefSeq" id="WP_178930878.1">
    <property type="nucleotide sequence ID" value="NZ_JACBAZ010000001.1"/>
</dbReference>
<name>A0A851GBM5_9BACT</name>
<dbReference type="Pfam" id="PF04028">
    <property type="entry name" value="DUF374"/>
    <property type="match status" value="1"/>
</dbReference>
<keyword evidence="2" id="KW-0012">Acyltransferase</keyword>
<protein>
    <submittedName>
        <fullName evidence="2">Lysophospholipid acyltransferase family protein</fullName>
    </submittedName>
</protein>
<comment type="caution">
    <text evidence="2">The sequence shown here is derived from an EMBL/GenBank/DDBJ whole genome shotgun (WGS) entry which is preliminary data.</text>
</comment>
<organism evidence="2 3">
    <name type="scientific">Oceaniferula marina</name>
    <dbReference type="NCBI Taxonomy" id="2748318"/>
    <lineage>
        <taxon>Bacteria</taxon>
        <taxon>Pseudomonadati</taxon>
        <taxon>Verrucomicrobiota</taxon>
        <taxon>Verrucomicrobiia</taxon>
        <taxon>Verrucomicrobiales</taxon>
        <taxon>Verrucomicrobiaceae</taxon>
        <taxon>Oceaniferula</taxon>
    </lineage>
</organism>
<dbReference type="EMBL" id="JACBAZ010000001">
    <property type="protein sequence ID" value="NWK54342.1"/>
    <property type="molecule type" value="Genomic_DNA"/>
</dbReference>
<feature type="domain" description="DUF374" evidence="1">
    <location>
        <begin position="75"/>
        <end position="137"/>
    </location>
</feature>
<dbReference type="InterPro" id="IPR007172">
    <property type="entry name" value="DUF374"/>
</dbReference>
<gene>
    <name evidence="2" type="ORF">HW115_01875</name>
</gene>
<evidence type="ECO:0000313" key="3">
    <source>
        <dbReference type="Proteomes" id="UP000557872"/>
    </source>
</evidence>
<keyword evidence="2" id="KW-0808">Transferase</keyword>
<dbReference type="CDD" id="cd07983">
    <property type="entry name" value="LPLAT_DUF374-like"/>
    <property type="match status" value="1"/>
</dbReference>
<dbReference type="Proteomes" id="UP000557872">
    <property type="component" value="Unassembled WGS sequence"/>
</dbReference>
<evidence type="ECO:0000259" key="1">
    <source>
        <dbReference type="Pfam" id="PF04028"/>
    </source>
</evidence>